<reference evidence="5 6" key="1">
    <citation type="journal article" date="2024" name="Nat. Commun.">
        <title>Phylogenomics reveals the evolutionary origins of lichenization in chlorophyte algae.</title>
        <authorList>
            <person name="Puginier C."/>
            <person name="Libourel C."/>
            <person name="Otte J."/>
            <person name="Skaloud P."/>
            <person name="Haon M."/>
            <person name="Grisel S."/>
            <person name="Petersen M."/>
            <person name="Berrin J.G."/>
            <person name="Delaux P.M."/>
            <person name="Dal Grande F."/>
            <person name="Keller J."/>
        </authorList>
    </citation>
    <scope>NUCLEOTIDE SEQUENCE [LARGE SCALE GENOMIC DNA]</scope>
    <source>
        <strain evidence="5 6">SAG 216-7</strain>
    </source>
</reference>
<keyword evidence="1 3" id="KW-0853">WD repeat</keyword>
<evidence type="ECO:0000256" key="2">
    <source>
        <dbReference type="ARBA" id="ARBA00022737"/>
    </source>
</evidence>
<protein>
    <recommendedName>
        <fullName evidence="7">WD40 repeat-like protein</fullName>
    </recommendedName>
</protein>
<evidence type="ECO:0008006" key="7">
    <source>
        <dbReference type="Google" id="ProtNLM"/>
    </source>
</evidence>
<keyword evidence="2" id="KW-0677">Repeat</keyword>
<dbReference type="SMART" id="SM00320">
    <property type="entry name" value="WD40"/>
    <property type="match status" value="4"/>
</dbReference>
<accession>A0ABR2YR98</accession>
<dbReference type="EMBL" id="JALJOT010000006">
    <property type="protein sequence ID" value="KAK9909388.1"/>
    <property type="molecule type" value="Genomic_DNA"/>
</dbReference>
<dbReference type="PANTHER" id="PTHR22889">
    <property type="entry name" value="WD REPEAT-CONTAINING PROTEIN 89"/>
    <property type="match status" value="1"/>
</dbReference>
<evidence type="ECO:0000256" key="1">
    <source>
        <dbReference type="ARBA" id="ARBA00022574"/>
    </source>
</evidence>
<dbReference type="PROSITE" id="PS50294">
    <property type="entry name" value="WD_REPEATS_REGION"/>
    <property type="match status" value="1"/>
</dbReference>
<dbReference type="InterPro" id="IPR039328">
    <property type="entry name" value="WDR89"/>
</dbReference>
<evidence type="ECO:0000313" key="5">
    <source>
        <dbReference type="EMBL" id="KAK9909388.1"/>
    </source>
</evidence>
<dbReference type="PANTHER" id="PTHR22889:SF0">
    <property type="entry name" value="WD REPEAT-CONTAINING PROTEIN 89"/>
    <property type="match status" value="1"/>
</dbReference>
<keyword evidence="6" id="KW-1185">Reference proteome</keyword>
<dbReference type="Proteomes" id="UP001491310">
    <property type="component" value="Unassembled WGS sequence"/>
</dbReference>
<evidence type="ECO:0000256" key="4">
    <source>
        <dbReference type="SAM" id="MobiDB-lite"/>
    </source>
</evidence>
<dbReference type="PROSITE" id="PS00678">
    <property type="entry name" value="WD_REPEATS_1"/>
    <property type="match status" value="1"/>
</dbReference>
<gene>
    <name evidence="5" type="ORF">WJX75_001502</name>
</gene>
<dbReference type="InterPro" id="IPR001680">
    <property type="entry name" value="WD40_rpt"/>
</dbReference>
<comment type="caution">
    <text evidence="5">The sequence shown here is derived from an EMBL/GenBank/DDBJ whole genome shotgun (WGS) entry which is preliminary data.</text>
</comment>
<proteinExistence type="predicted"/>
<dbReference type="InterPro" id="IPR019775">
    <property type="entry name" value="WD40_repeat_CS"/>
</dbReference>
<name>A0ABR2YR98_9CHLO</name>
<dbReference type="InterPro" id="IPR036322">
    <property type="entry name" value="WD40_repeat_dom_sf"/>
</dbReference>
<sequence length="323" mass="34279">MDFAGECVGHKGAITGLRLDADSPDLLLSSSLDGTVRGWDIRSGQQIQQFAAGKGMGLNALAVSDHTLAAGSEGCVYFWDRRSNEQLACFDDTHPEAVTQVLYHPQHASSFLSGSMDGLINVADFSDVGLDEDDSFKAALNLDASVSRLGFYGEQAEQLWCLSHTDTLHLWDWQAACNEESEGGEGPLADVLDVKERLSEKQSSSGQRLPSVDYVVGCSYSLGALSIAGGSSCGSVSISDVAVPGSSGDECTFSGCRLLLKGGHSDVVRSALWPSERSPVFFTAGEDARICAWSTVAGEEEESAAKRSLGAANVSQPQKKRKK</sequence>
<evidence type="ECO:0000313" key="6">
    <source>
        <dbReference type="Proteomes" id="UP001491310"/>
    </source>
</evidence>
<evidence type="ECO:0000256" key="3">
    <source>
        <dbReference type="PROSITE-ProRule" id="PRU00221"/>
    </source>
</evidence>
<dbReference type="InterPro" id="IPR015943">
    <property type="entry name" value="WD40/YVTN_repeat-like_dom_sf"/>
</dbReference>
<organism evidence="5 6">
    <name type="scientific">Coccomyxa subellipsoidea</name>
    <dbReference type="NCBI Taxonomy" id="248742"/>
    <lineage>
        <taxon>Eukaryota</taxon>
        <taxon>Viridiplantae</taxon>
        <taxon>Chlorophyta</taxon>
        <taxon>core chlorophytes</taxon>
        <taxon>Trebouxiophyceae</taxon>
        <taxon>Trebouxiophyceae incertae sedis</taxon>
        <taxon>Coccomyxaceae</taxon>
        <taxon>Coccomyxa</taxon>
    </lineage>
</organism>
<dbReference type="PROSITE" id="PS50082">
    <property type="entry name" value="WD_REPEATS_2"/>
    <property type="match status" value="1"/>
</dbReference>
<dbReference type="Pfam" id="PF00400">
    <property type="entry name" value="WD40"/>
    <property type="match status" value="1"/>
</dbReference>
<feature type="region of interest" description="Disordered" evidence="4">
    <location>
        <begin position="304"/>
        <end position="323"/>
    </location>
</feature>
<feature type="repeat" description="WD" evidence="3">
    <location>
        <begin position="7"/>
        <end position="49"/>
    </location>
</feature>
<dbReference type="Gene3D" id="2.130.10.10">
    <property type="entry name" value="YVTN repeat-like/Quinoprotein amine dehydrogenase"/>
    <property type="match status" value="2"/>
</dbReference>
<dbReference type="SUPFAM" id="SSF50978">
    <property type="entry name" value="WD40 repeat-like"/>
    <property type="match status" value="1"/>
</dbReference>